<keyword evidence="3" id="KW-1185">Reference proteome</keyword>
<protein>
    <submittedName>
        <fullName evidence="2">Uncharacterized protein</fullName>
    </submittedName>
</protein>
<dbReference type="EMBL" id="SKBN01000064">
    <property type="protein sequence ID" value="TGJ84590.1"/>
    <property type="molecule type" value="Genomic_DNA"/>
</dbReference>
<feature type="region of interest" description="Disordered" evidence="1">
    <location>
        <begin position="165"/>
        <end position="186"/>
    </location>
</feature>
<feature type="compositionally biased region" description="Low complexity" evidence="1">
    <location>
        <begin position="99"/>
        <end position="110"/>
    </location>
</feature>
<evidence type="ECO:0000256" key="1">
    <source>
        <dbReference type="SAM" id="MobiDB-lite"/>
    </source>
</evidence>
<feature type="compositionally biased region" description="Polar residues" evidence="1">
    <location>
        <begin position="123"/>
        <end position="140"/>
    </location>
</feature>
<feature type="compositionally biased region" description="Basic and acidic residues" evidence="1">
    <location>
        <begin position="66"/>
        <end position="81"/>
    </location>
</feature>
<dbReference type="OrthoDB" id="4767710at2759"/>
<dbReference type="Proteomes" id="UP000297716">
    <property type="component" value="Unassembled WGS sequence"/>
</dbReference>
<sequence length="435" mass="48753">MSSRKQTMENSSNGPPTIPRRSTSRNATTGNQPSQSSSNVATSAQGEPSQRPNMTINTNINWQSQHEVKAKAPWARPEDFTPRGSGFTPSSAAQQQLFGSSGLPSPSGLSRSNARKVKRDSFRSPQIQPRETSIPTNSPLPSLPQHPQAIILDSLDRLPREPRVLSPYFRGSNKSSQENPTTPVKGMVRGITGLKEKVLKKAGFNSTNVDPPRYRLTANQYGQIQLLTLEHERYLEISEPSQSRPLIHARETLQAFRSAFTRDLPELQFPRGQAQVDIVAGYLMDSCPSRLEDSMTTELVRHSEASLRMWAAVLHPHDNPSISTQARRWNTIEARRRVRHQNRVIEEFNRSWDAWVAEQSNEIQAAARRDASGESIQDITRAPFGDFYHYMLIAADGEIRQQKDIAEALVLQYPDSFPGFMGNLLKSNGRSPIYS</sequence>
<feature type="compositionally biased region" description="Polar residues" evidence="1">
    <location>
        <begin position="87"/>
        <end position="98"/>
    </location>
</feature>
<accession>A0A4Z0YZG4</accession>
<evidence type="ECO:0000313" key="2">
    <source>
        <dbReference type="EMBL" id="TGJ84590.1"/>
    </source>
</evidence>
<gene>
    <name evidence="2" type="ORF">E0Z10_g4175</name>
</gene>
<evidence type="ECO:0000313" key="3">
    <source>
        <dbReference type="Proteomes" id="UP000297716"/>
    </source>
</evidence>
<name>A0A4Z0YZG4_9PEZI</name>
<proteinExistence type="predicted"/>
<comment type="caution">
    <text evidence="2">The sequence shown here is derived from an EMBL/GenBank/DDBJ whole genome shotgun (WGS) entry which is preliminary data.</text>
</comment>
<organism evidence="2 3">
    <name type="scientific">Xylaria hypoxylon</name>
    <dbReference type="NCBI Taxonomy" id="37992"/>
    <lineage>
        <taxon>Eukaryota</taxon>
        <taxon>Fungi</taxon>
        <taxon>Dikarya</taxon>
        <taxon>Ascomycota</taxon>
        <taxon>Pezizomycotina</taxon>
        <taxon>Sordariomycetes</taxon>
        <taxon>Xylariomycetidae</taxon>
        <taxon>Xylariales</taxon>
        <taxon>Xylariaceae</taxon>
        <taxon>Xylaria</taxon>
    </lineage>
</organism>
<feature type="compositionally biased region" description="Polar residues" evidence="1">
    <location>
        <begin position="1"/>
        <end position="65"/>
    </location>
</feature>
<reference evidence="2 3" key="1">
    <citation type="submission" date="2019-03" db="EMBL/GenBank/DDBJ databases">
        <title>Draft genome sequence of Xylaria hypoxylon DSM 108379, a ubiquitous saprotrophic-parasitic fungi on hardwood.</title>
        <authorList>
            <person name="Buettner E."/>
            <person name="Leonhardt S."/>
            <person name="Gebauer A.M."/>
            <person name="Liers C."/>
            <person name="Hofrichter M."/>
            <person name="Kellner H."/>
        </authorList>
    </citation>
    <scope>NUCLEOTIDE SEQUENCE [LARGE SCALE GENOMIC DNA]</scope>
    <source>
        <strain evidence="2 3">DSM 108379</strain>
    </source>
</reference>
<feature type="region of interest" description="Disordered" evidence="1">
    <location>
        <begin position="1"/>
        <end position="145"/>
    </location>
</feature>
<dbReference type="AlphaFoldDB" id="A0A4Z0YZG4"/>
<feature type="compositionally biased region" description="Polar residues" evidence="1">
    <location>
        <begin position="172"/>
        <end position="182"/>
    </location>
</feature>